<protein>
    <submittedName>
        <fullName evidence="1">Uncharacterized protein</fullName>
    </submittedName>
</protein>
<keyword evidence="2" id="KW-1185">Reference proteome</keyword>
<comment type="caution">
    <text evidence="1">The sequence shown here is derived from an EMBL/GenBank/DDBJ whole genome shotgun (WGS) entry which is preliminary data.</text>
</comment>
<gene>
    <name evidence="1" type="ORF">HaLaN_20165</name>
</gene>
<evidence type="ECO:0000313" key="2">
    <source>
        <dbReference type="Proteomes" id="UP000485058"/>
    </source>
</evidence>
<name>A0A699ZKW4_HAELA</name>
<accession>A0A699ZKW4</accession>
<sequence>MSQSDISHFIRPLGLAIDSDRSLLVTDQAGCTLKRVSVPDYNGDTSYSVSYVVGEMAVASAANACGVRSTRTCVHHPTFAYPLCCDTHHVATLACLPSLPV</sequence>
<feature type="non-terminal residue" evidence="1">
    <location>
        <position position="101"/>
    </location>
</feature>
<reference evidence="1 2" key="1">
    <citation type="submission" date="2020-02" db="EMBL/GenBank/DDBJ databases">
        <title>Draft genome sequence of Haematococcus lacustris strain NIES-144.</title>
        <authorList>
            <person name="Morimoto D."/>
            <person name="Nakagawa S."/>
            <person name="Yoshida T."/>
            <person name="Sawayama S."/>
        </authorList>
    </citation>
    <scope>NUCLEOTIDE SEQUENCE [LARGE SCALE GENOMIC DNA]</scope>
    <source>
        <strain evidence="1 2">NIES-144</strain>
    </source>
</reference>
<evidence type="ECO:0000313" key="1">
    <source>
        <dbReference type="EMBL" id="GFH22665.1"/>
    </source>
</evidence>
<dbReference type="AlphaFoldDB" id="A0A699ZKW4"/>
<dbReference type="Proteomes" id="UP000485058">
    <property type="component" value="Unassembled WGS sequence"/>
</dbReference>
<organism evidence="1 2">
    <name type="scientific">Haematococcus lacustris</name>
    <name type="common">Green alga</name>
    <name type="synonym">Haematococcus pluvialis</name>
    <dbReference type="NCBI Taxonomy" id="44745"/>
    <lineage>
        <taxon>Eukaryota</taxon>
        <taxon>Viridiplantae</taxon>
        <taxon>Chlorophyta</taxon>
        <taxon>core chlorophytes</taxon>
        <taxon>Chlorophyceae</taxon>
        <taxon>CS clade</taxon>
        <taxon>Chlamydomonadales</taxon>
        <taxon>Haematococcaceae</taxon>
        <taxon>Haematococcus</taxon>
    </lineage>
</organism>
<proteinExistence type="predicted"/>
<dbReference type="EMBL" id="BLLF01002094">
    <property type="protein sequence ID" value="GFH22665.1"/>
    <property type="molecule type" value="Genomic_DNA"/>
</dbReference>
<feature type="non-terminal residue" evidence="1">
    <location>
        <position position="1"/>
    </location>
</feature>